<comment type="caution">
    <text evidence="2">The sequence shown here is derived from an EMBL/GenBank/DDBJ whole genome shotgun (WGS) entry which is preliminary data.</text>
</comment>
<evidence type="ECO:0000313" key="2">
    <source>
        <dbReference type="EMBL" id="MBD7916476.1"/>
    </source>
</evidence>
<evidence type="ECO:0000313" key="3">
    <source>
        <dbReference type="Proteomes" id="UP000640335"/>
    </source>
</evidence>
<keyword evidence="3" id="KW-1185">Reference proteome</keyword>
<feature type="transmembrane region" description="Helical" evidence="1">
    <location>
        <begin position="7"/>
        <end position="26"/>
    </location>
</feature>
<sequence length="575" mass="68955">MTREKKFVKIILILSLVLLTSILIKISKTNEIYWIKDSYYENNSEAMFTTDIMFDKYNNNINIYNTYWAINICGKNINSTIKESVSSYINKIDNLTIDNINSLYDLFYMSALDKYIDDNLNNKEYYLNRLLKNYDKKNKMFFLKSQSDSLEEKIAANNIAIKILSNIFQKDGYNEELNDIILELKESSLKLFENDQYFTYDDEEVNLINIGLPIFENIVLLGNITDIELNDFYLKRVDWFNYWENYIESIKNHSEISLIYINSIIKYKGIYNALGIEKEIVVNDLYKDENLINNIIEVDMQLAYQLMNISEIKNTKYIDDYINKSSFMWIYNNKPISLVEDLYYGTYLSDSYKFKYDKNKVKNYFLNYINNLSELKIKDLYYIDKLYNKFNLKESDFVNVEISAINEYINNIEDIDQFQLRDIYLALNVSKSYDYLENSYLKLLNKINKEYIDKNINNSENLEQLYYLLKISEYSSINIDNKYLEDKVFKIYNNSEYKDIKSIYYTLSILIELDTDINSYKNNIYYDFIELKGKDKEYFIVKPENKNDLENYKSNFTLESNYFGYKIEELFNKEN</sequence>
<reference evidence="2 3" key="1">
    <citation type="submission" date="2020-08" db="EMBL/GenBank/DDBJ databases">
        <title>A Genomic Blueprint of the Chicken Gut Microbiome.</title>
        <authorList>
            <person name="Gilroy R."/>
            <person name="Ravi A."/>
            <person name="Getino M."/>
            <person name="Pursley I."/>
            <person name="Horton D.L."/>
            <person name="Alikhan N.-F."/>
            <person name="Baker D."/>
            <person name="Gharbi K."/>
            <person name="Hall N."/>
            <person name="Watson M."/>
            <person name="Adriaenssens E.M."/>
            <person name="Foster-Nyarko E."/>
            <person name="Jarju S."/>
            <person name="Secka A."/>
            <person name="Antonio M."/>
            <person name="Oren A."/>
            <person name="Chaudhuri R."/>
            <person name="La Ragione R.M."/>
            <person name="Hildebrand F."/>
            <person name="Pallen M.J."/>
        </authorList>
    </citation>
    <scope>NUCLEOTIDE SEQUENCE [LARGE SCALE GENOMIC DNA]</scope>
    <source>
        <strain evidence="2 3">Sa3CUN1</strain>
    </source>
</reference>
<accession>A0ABR8Q7S0</accession>
<keyword evidence="1" id="KW-0472">Membrane</keyword>
<dbReference type="EMBL" id="JACSQZ010000087">
    <property type="protein sequence ID" value="MBD7916476.1"/>
    <property type="molecule type" value="Genomic_DNA"/>
</dbReference>
<proteinExistence type="predicted"/>
<gene>
    <name evidence="2" type="ORF">H9660_15130</name>
</gene>
<keyword evidence="1" id="KW-0812">Transmembrane</keyword>
<keyword evidence="1" id="KW-1133">Transmembrane helix</keyword>
<name>A0ABR8Q7S0_9CLOT</name>
<protein>
    <submittedName>
        <fullName evidence="2">Uncharacterized protein</fullName>
    </submittedName>
</protein>
<dbReference type="RefSeq" id="WP_191751218.1">
    <property type="nucleotide sequence ID" value="NZ_JACSQZ010000087.1"/>
</dbReference>
<dbReference type="Proteomes" id="UP000640335">
    <property type="component" value="Unassembled WGS sequence"/>
</dbReference>
<evidence type="ECO:0000256" key="1">
    <source>
        <dbReference type="SAM" id="Phobius"/>
    </source>
</evidence>
<organism evidence="2 3">
    <name type="scientific">Clostridium gallinarum</name>
    <dbReference type="NCBI Taxonomy" id="2762246"/>
    <lineage>
        <taxon>Bacteria</taxon>
        <taxon>Bacillati</taxon>
        <taxon>Bacillota</taxon>
        <taxon>Clostridia</taxon>
        <taxon>Eubacteriales</taxon>
        <taxon>Clostridiaceae</taxon>
        <taxon>Clostridium</taxon>
    </lineage>
</organism>